<evidence type="ECO:0000313" key="4">
    <source>
        <dbReference type="EMBL" id="MFC5498096.1"/>
    </source>
</evidence>
<sequence length="104" mass="11185">MPETKIFTPSNRLDSGNSPAFEKEIMSQLEAGTTHVLIDFSDLNYISSAGLRVVLLTAKKTKAAGGKLVLCGLSDSINEVFMVSGFNAILDIQPTREAALARLQ</sequence>
<keyword evidence="5" id="KW-1185">Reference proteome</keyword>
<dbReference type="CDD" id="cd07043">
    <property type="entry name" value="STAS_anti-anti-sigma_factors"/>
    <property type="match status" value="1"/>
</dbReference>
<dbReference type="NCBIfam" id="TIGR00377">
    <property type="entry name" value="ant_ant_sig"/>
    <property type="match status" value="1"/>
</dbReference>
<protein>
    <recommendedName>
        <fullName evidence="2">Anti-sigma factor antagonist</fullName>
    </recommendedName>
</protein>
<dbReference type="EMBL" id="JBHSMF010000006">
    <property type="protein sequence ID" value="MFC5498096.1"/>
    <property type="molecule type" value="Genomic_DNA"/>
</dbReference>
<dbReference type="Gene3D" id="3.30.750.24">
    <property type="entry name" value="STAS domain"/>
    <property type="match status" value="1"/>
</dbReference>
<dbReference type="PANTHER" id="PTHR33495">
    <property type="entry name" value="ANTI-SIGMA FACTOR ANTAGONIST TM_1081-RELATED-RELATED"/>
    <property type="match status" value="1"/>
</dbReference>
<evidence type="ECO:0000256" key="1">
    <source>
        <dbReference type="ARBA" id="ARBA00009013"/>
    </source>
</evidence>
<feature type="domain" description="STAS" evidence="3">
    <location>
        <begin position="1"/>
        <end position="103"/>
    </location>
</feature>
<name>A0ABW0NCS1_9BURK</name>
<gene>
    <name evidence="4" type="ORF">ACFPOE_11170</name>
</gene>
<proteinExistence type="inferred from homology"/>
<accession>A0ABW0NCS1</accession>
<dbReference type="InterPro" id="IPR036513">
    <property type="entry name" value="STAS_dom_sf"/>
</dbReference>
<dbReference type="InterPro" id="IPR002645">
    <property type="entry name" value="STAS_dom"/>
</dbReference>
<comment type="similarity">
    <text evidence="1 2">Belongs to the anti-sigma-factor antagonist family.</text>
</comment>
<dbReference type="PANTHER" id="PTHR33495:SF14">
    <property type="entry name" value="ANTI-SIGMA FACTOR ANTAGONIST"/>
    <property type="match status" value="1"/>
</dbReference>
<dbReference type="RefSeq" id="WP_376850159.1">
    <property type="nucleotide sequence ID" value="NZ_JBHSMF010000006.1"/>
</dbReference>
<comment type="caution">
    <text evidence="4">The sequence shown here is derived from an EMBL/GenBank/DDBJ whole genome shotgun (WGS) entry which is preliminary data.</text>
</comment>
<dbReference type="InterPro" id="IPR003658">
    <property type="entry name" value="Anti-sigma_ant"/>
</dbReference>
<evidence type="ECO:0000313" key="5">
    <source>
        <dbReference type="Proteomes" id="UP001596037"/>
    </source>
</evidence>
<reference evidence="5" key="1">
    <citation type="journal article" date="2019" name="Int. J. Syst. Evol. Microbiol.">
        <title>The Global Catalogue of Microorganisms (GCM) 10K type strain sequencing project: providing services to taxonomists for standard genome sequencing and annotation.</title>
        <authorList>
            <consortium name="The Broad Institute Genomics Platform"/>
            <consortium name="The Broad Institute Genome Sequencing Center for Infectious Disease"/>
            <person name="Wu L."/>
            <person name="Ma J."/>
        </authorList>
    </citation>
    <scope>NUCLEOTIDE SEQUENCE [LARGE SCALE GENOMIC DNA]</scope>
    <source>
        <strain evidence="5">CCUG 57401</strain>
    </source>
</reference>
<dbReference type="Pfam" id="PF01740">
    <property type="entry name" value="STAS"/>
    <property type="match status" value="1"/>
</dbReference>
<dbReference type="PROSITE" id="PS50801">
    <property type="entry name" value="STAS"/>
    <property type="match status" value="1"/>
</dbReference>
<evidence type="ECO:0000259" key="3">
    <source>
        <dbReference type="PROSITE" id="PS50801"/>
    </source>
</evidence>
<evidence type="ECO:0000256" key="2">
    <source>
        <dbReference type="RuleBase" id="RU003749"/>
    </source>
</evidence>
<dbReference type="SUPFAM" id="SSF52091">
    <property type="entry name" value="SpoIIaa-like"/>
    <property type="match status" value="1"/>
</dbReference>
<dbReference type="Proteomes" id="UP001596037">
    <property type="component" value="Unassembled WGS sequence"/>
</dbReference>
<organism evidence="4 5">
    <name type="scientific">Caenimonas terrae</name>
    <dbReference type="NCBI Taxonomy" id="696074"/>
    <lineage>
        <taxon>Bacteria</taxon>
        <taxon>Pseudomonadati</taxon>
        <taxon>Pseudomonadota</taxon>
        <taxon>Betaproteobacteria</taxon>
        <taxon>Burkholderiales</taxon>
        <taxon>Comamonadaceae</taxon>
        <taxon>Caenimonas</taxon>
    </lineage>
</organism>